<keyword evidence="2" id="KW-1185">Reference proteome</keyword>
<reference evidence="2" key="1">
    <citation type="submission" date="2017-04" db="EMBL/GenBank/DDBJ databases">
        <authorList>
            <person name="Varghese N."/>
            <person name="Submissions S."/>
        </authorList>
    </citation>
    <scope>NUCLEOTIDE SEQUENCE [LARGE SCALE GENOMIC DNA]</scope>
    <source>
        <strain evidence="2">RKEM611</strain>
    </source>
</reference>
<dbReference type="STRING" id="1513793.SAMN06296036_116115"/>
<gene>
    <name evidence="1" type="ORF">SAMN06296036_116115</name>
</gene>
<dbReference type="AlphaFoldDB" id="A0A1Y6C9Q5"/>
<dbReference type="InterPro" id="IPR015943">
    <property type="entry name" value="WD40/YVTN_repeat-like_dom_sf"/>
</dbReference>
<dbReference type="SUPFAM" id="SSF69322">
    <property type="entry name" value="Tricorn protease domain 2"/>
    <property type="match status" value="1"/>
</dbReference>
<dbReference type="RefSeq" id="WP_132321690.1">
    <property type="nucleotide sequence ID" value="NZ_FWZT01000016.1"/>
</dbReference>
<dbReference type="Proteomes" id="UP000192907">
    <property type="component" value="Unassembled WGS sequence"/>
</dbReference>
<dbReference type="EMBL" id="FWZT01000016">
    <property type="protein sequence ID" value="SMF53305.1"/>
    <property type="molecule type" value="Genomic_DNA"/>
</dbReference>
<dbReference type="OrthoDB" id="5313139at2"/>
<evidence type="ECO:0000313" key="1">
    <source>
        <dbReference type="EMBL" id="SMF53305.1"/>
    </source>
</evidence>
<proteinExistence type="predicted"/>
<name>A0A1Y6C9Q5_9BACT</name>
<evidence type="ECO:0000313" key="2">
    <source>
        <dbReference type="Proteomes" id="UP000192907"/>
    </source>
</evidence>
<accession>A0A1Y6C9Q5</accession>
<dbReference type="Gene3D" id="2.130.10.10">
    <property type="entry name" value="YVTN repeat-like/Quinoprotein amine dehydrogenase"/>
    <property type="match status" value="1"/>
</dbReference>
<dbReference type="SUPFAM" id="SSF69304">
    <property type="entry name" value="Tricorn protease N-terminal domain"/>
    <property type="match status" value="1"/>
</dbReference>
<protein>
    <submittedName>
        <fullName evidence="1">Uncharacterized protein</fullName>
    </submittedName>
</protein>
<organism evidence="1 2">
    <name type="scientific">Pseudobacteriovorax antillogorgiicola</name>
    <dbReference type="NCBI Taxonomy" id="1513793"/>
    <lineage>
        <taxon>Bacteria</taxon>
        <taxon>Pseudomonadati</taxon>
        <taxon>Bdellovibrionota</taxon>
        <taxon>Oligoflexia</taxon>
        <taxon>Oligoflexales</taxon>
        <taxon>Pseudobacteriovoracaceae</taxon>
        <taxon>Pseudobacteriovorax</taxon>
    </lineage>
</organism>
<sequence>MFNYFISLVILFSLSCQRQTNEIADDILRCGPSVVPEGSYTQILSPKGTPLSGKEVKAKLYTDSNISGETLAVTEKGCVRTDTLASGWLVVNRPESSWSWKSKAESLEAKSITLEVKRASTLKLECPSSLKIGPQVDLQEVFGIPLDETSLSYQLVQDPQRQLSGYGIAEKSIKLQLNSTFQEDLGLELQVEVNDLVTLGRSQIKCPVTFDSSAPTADARLPKWAEEESLNINNKEVIKIDPNSNITLVSGDSDSQTIEYCFTPVNYQELISEDKPRECQEPETYQGGIRSNRESNSGYWQLTYRSIDDVGNVSSWSDPQYLLYYDLDKIKRIRAEASSEIRLNQETVGFESSLKNMFHAIDLYSERNSLVTQAEKEQVDFAVLKSLYESRSSDVLLVDELDVVARLAQFVGKYFIFRKGLEKLVIYNTENPSESLEFDVSGESGSDQISNITQYDDRSVIVIAGKSLYRWSEESGLVLLRNDLTGDTISGGSLTVNDEWIAYYSYELRNQAANQFVFIPRDDISKDITEPVSCVGQALQLTDDDKLYFGTSDRCSSESSLATGLRSLTIGVPGVSQVFETNFIRSISYDAEKKLLAFISNETLGIIDTKTDAILGRKAVADSLGQVGFLENGRSLAYKEGSSIKIVRLDFNLQPDEILDGGLVISSGTSASSLRTDGSSRLSTSFTGRNTSYIWSLKDWNEEFLEIVRFDEGAKLHTVEFDDPMKELVVSYSVGGDRYIGIYDISGRLKNSYSTGSQYLNFFASYKGTIVGGYKSIAGFDQDGNPIDFGAFAYKKQISGVIVDSFGRFIVSSYDGSVDRWTILNGAAKREPIHYDSSDYISQISLSSDEKLLAVTGWITGFSRIIDLDSGAVSTKISHDAKTLNFVGQSKQLSGISKDLSHFYTGDSQALMHDFRLSDAGSPQLVGFWMPSNTKGWLLSPTLGTKDGKQFGFVSLWDANFDDFMETSVQHKTHFRGAKLGNPNIGVNNGNVRATFAGHDKVSFFKDNVLYLWDLNLENQLMKTCGLVENVLKKEEHEALSKICVSMSN</sequence>